<evidence type="ECO:0000313" key="4">
    <source>
        <dbReference type="EMBL" id="EDM79229.1"/>
    </source>
</evidence>
<evidence type="ECO:0000313" key="5">
    <source>
        <dbReference type="Proteomes" id="UP000005801"/>
    </source>
</evidence>
<sequence>MPEQRTWTRGELPAALNVAIEAAIERGARAPVVLRLTEVAGYTDWALLMSARSDRQVRGVVEGVREALAQVEPEPTPEGEPGHPVRLLGADGLDHNLWALLDYDDFLIHVFYHPVRRHYDLESMWSDAPRVELGLPEDVLDASDLDALDAPEVMPDYRGEAEFGGFADEFVDDDDYDYDDEDDDYDYDEDARPLSFPNEGGPEDGPESERVSPAGASAANDSPAPSSDEAAGEDDDGSDLFES</sequence>
<dbReference type="GO" id="GO:0042256">
    <property type="term" value="P:cytosolic ribosome assembly"/>
    <property type="evidence" value="ECO:0007669"/>
    <property type="project" value="UniProtKB-UniRule"/>
</dbReference>
<evidence type="ECO:0000256" key="2">
    <source>
        <dbReference type="HAMAP-Rule" id="MF_01477"/>
    </source>
</evidence>
<feature type="region of interest" description="Disordered" evidence="3">
    <location>
        <begin position="164"/>
        <end position="243"/>
    </location>
</feature>
<feature type="compositionally biased region" description="Low complexity" evidence="3">
    <location>
        <begin position="212"/>
        <end position="229"/>
    </location>
</feature>
<feature type="compositionally biased region" description="Acidic residues" evidence="3">
    <location>
        <begin position="169"/>
        <end position="189"/>
    </location>
</feature>
<dbReference type="GO" id="GO:0043023">
    <property type="term" value="F:ribosomal large subunit binding"/>
    <property type="evidence" value="ECO:0007669"/>
    <property type="project" value="TreeGrafter"/>
</dbReference>
<dbReference type="HAMAP" id="MF_01477">
    <property type="entry name" value="Iojap_RsfS"/>
    <property type="match status" value="1"/>
</dbReference>
<dbReference type="InterPro" id="IPR043519">
    <property type="entry name" value="NT_sf"/>
</dbReference>
<comment type="similarity">
    <text evidence="1 2">Belongs to the Iojap/RsfS family.</text>
</comment>
<dbReference type="Pfam" id="PF02410">
    <property type="entry name" value="RsfS"/>
    <property type="match status" value="1"/>
</dbReference>
<keyword evidence="5" id="KW-1185">Reference proteome</keyword>
<comment type="caution">
    <text evidence="4">The sequence shown here is derived from an EMBL/GenBank/DDBJ whole genome shotgun (WGS) entry which is preliminary data.</text>
</comment>
<dbReference type="Proteomes" id="UP000005801">
    <property type="component" value="Unassembled WGS sequence"/>
</dbReference>
<name>A6G4B7_9BACT</name>
<dbReference type="OrthoDB" id="9793681at2"/>
<dbReference type="STRING" id="391625.PPSIR1_03793"/>
<comment type="function">
    <text evidence="2">Functions as a ribosomal silencing factor. Interacts with ribosomal protein uL14 (rplN), blocking formation of intersubunit bridge B8. Prevents association of the 30S and 50S ribosomal subunits and the formation of functional ribosomes, thus repressing translation.</text>
</comment>
<reference evidence="4 5" key="1">
    <citation type="submission" date="2007-06" db="EMBL/GenBank/DDBJ databases">
        <authorList>
            <person name="Shimkets L."/>
            <person name="Ferriera S."/>
            <person name="Johnson J."/>
            <person name="Kravitz S."/>
            <person name="Beeson K."/>
            <person name="Sutton G."/>
            <person name="Rogers Y.-H."/>
            <person name="Friedman R."/>
            <person name="Frazier M."/>
            <person name="Venter J.C."/>
        </authorList>
    </citation>
    <scope>NUCLEOTIDE SEQUENCE [LARGE SCALE GENOMIC DNA]</scope>
    <source>
        <strain evidence="4 5">SIR-1</strain>
    </source>
</reference>
<dbReference type="GO" id="GO:0017148">
    <property type="term" value="P:negative regulation of translation"/>
    <property type="evidence" value="ECO:0007669"/>
    <property type="project" value="UniProtKB-UniRule"/>
</dbReference>
<dbReference type="PANTHER" id="PTHR21043">
    <property type="entry name" value="IOJAP SUPERFAMILY ORTHOLOG"/>
    <property type="match status" value="1"/>
</dbReference>
<dbReference type="RefSeq" id="WP_006971566.1">
    <property type="nucleotide sequence ID" value="NZ_ABCS01000021.1"/>
</dbReference>
<dbReference type="AlphaFoldDB" id="A6G4B7"/>
<dbReference type="EMBL" id="ABCS01000021">
    <property type="protein sequence ID" value="EDM79229.1"/>
    <property type="molecule type" value="Genomic_DNA"/>
</dbReference>
<dbReference type="eggNOG" id="COG0799">
    <property type="taxonomic scope" value="Bacteria"/>
</dbReference>
<dbReference type="Gene3D" id="3.30.460.10">
    <property type="entry name" value="Beta Polymerase, domain 2"/>
    <property type="match status" value="1"/>
</dbReference>
<dbReference type="GO" id="GO:0090071">
    <property type="term" value="P:negative regulation of ribosome biogenesis"/>
    <property type="evidence" value="ECO:0007669"/>
    <property type="project" value="UniProtKB-UniRule"/>
</dbReference>
<accession>A6G4B7</accession>
<keyword evidence="2" id="KW-0810">Translation regulation</keyword>
<dbReference type="SUPFAM" id="SSF81301">
    <property type="entry name" value="Nucleotidyltransferase"/>
    <property type="match status" value="1"/>
</dbReference>
<keyword evidence="2" id="KW-0963">Cytoplasm</keyword>
<organism evidence="4 5">
    <name type="scientific">Plesiocystis pacifica SIR-1</name>
    <dbReference type="NCBI Taxonomy" id="391625"/>
    <lineage>
        <taxon>Bacteria</taxon>
        <taxon>Pseudomonadati</taxon>
        <taxon>Myxococcota</taxon>
        <taxon>Polyangia</taxon>
        <taxon>Nannocystales</taxon>
        <taxon>Nannocystaceae</taxon>
        <taxon>Plesiocystis</taxon>
    </lineage>
</organism>
<feature type="compositionally biased region" description="Acidic residues" evidence="3">
    <location>
        <begin position="230"/>
        <end position="243"/>
    </location>
</feature>
<evidence type="ECO:0000256" key="3">
    <source>
        <dbReference type="SAM" id="MobiDB-lite"/>
    </source>
</evidence>
<proteinExistence type="inferred from homology"/>
<keyword evidence="2" id="KW-0678">Repressor</keyword>
<dbReference type="PANTHER" id="PTHR21043:SF0">
    <property type="entry name" value="MITOCHONDRIAL ASSEMBLY OF RIBOSOMAL LARGE SUBUNIT PROTEIN 1"/>
    <property type="match status" value="1"/>
</dbReference>
<dbReference type="InterPro" id="IPR004394">
    <property type="entry name" value="Iojap/RsfS/C7orf30"/>
</dbReference>
<comment type="subunit">
    <text evidence="2">Interacts with ribosomal protein uL14 (rplN).</text>
</comment>
<protein>
    <recommendedName>
        <fullName evidence="2">Ribosomal silencing factor RsfS</fullName>
    </recommendedName>
</protein>
<comment type="subcellular location">
    <subcellularLocation>
        <location evidence="2">Cytoplasm</location>
    </subcellularLocation>
</comment>
<evidence type="ECO:0000256" key="1">
    <source>
        <dbReference type="ARBA" id="ARBA00010574"/>
    </source>
</evidence>
<dbReference type="GO" id="GO:0005737">
    <property type="term" value="C:cytoplasm"/>
    <property type="evidence" value="ECO:0007669"/>
    <property type="project" value="UniProtKB-SubCell"/>
</dbReference>
<gene>
    <name evidence="2" type="primary">rsfS</name>
    <name evidence="4" type="ORF">PPSIR1_03793</name>
</gene>